<evidence type="ECO:0000313" key="4">
    <source>
        <dbReference type="Proteomes" id="UP000023464"/>
    </source>
</evidence>
<organism evidence="3 4">
    <name type="scientific">Photorhabdus aegyptia</name>
    <dbReference type="NCBI Taxonomy" id="2805098"/>
    <lineage>
        <taxon>Bacteria</taxon>
        <taxon>Pseudomonadati</taxon>
        <taxon>Pseudomonadota</taxon>
        <taxon>Gammaproteobacteria</taxon>
        <taxon>Enterobacterales</taxon>
        <taxon>Morganellaceae</taxon>
        <taxon>Photorhabdus</taxon>
    </lineage>
</organism>
<dbReference type="RefSeq" id="WP_036777631.1">
    <property type="nucleotide sequence ID" value="NZ_CAWLTM010000098.1"/>
</dbReference>
<reference evidence="3 4" key="1">
    <citation type="submission" date="2014-03" db="EMBL/GenBank/DDBJ databases">
        <title>Draft Genome of Photorhabdus luminescens BA1, an Egyptian Isolate.</title>
        <authorList>
            <person name="Ghazal S."/>
            <person name="Hurst S.G.IV."/>
            <person name="Morris K."/>
            <person name="Thomas K."/>
            <person name="Tisa L.S."/>
        </authorList>
    </citation>
    <scope>NUCLEOTIDE SEQUENCE [LARGE SCALE GENOMIC DNA]</scope>
    <source>
        <strain evidence="3 4">BA1</strain>
    </source>
</reference>
<dbReference type="EMBL" id="JFGV01000017">
    <property type="protein sequence ID" value="EYU15900.1"/>
    <property type="molecule type" value="Genomic_DNA"/>
</dbReference>
<dbReference type="AlphaFoldDB" id="A0A022PMV7"/>
<protein>
    <submittedName>
        <fullName evidence="3">FaeA-like protein</fullName>
    </submittedName>
</protein>
<proteinExistence type="predicted"/>
<evidence type="ECO:0000256" key="2">
    <source>
        <dbReference type="ARBA" id="ARBA00023163"/>
    </source>
</evidence>
<sequence length="91" mass="10432">MENRKDSTHPSQTDQVLNVISELCTIRKMQAAPPPESWPSTRDVAEQCDFTIYKARYLLLKLANKGLVMVTPSPIKNSLRWYIPEDKIKSV</sequence>
<evidence type="ECO:0000256" key="1">
    <source>
        <dbReference type="ARBA" id="ARBA00023015"/>
    </source>
</evidence>
<gene>
    <name evidence="3" type="ORF">BA1DRAFT_01525</name>
</gene>
<dbReference type="InterPro" id="IPR036388">
    <property type="entry name" value="WH-like_DNA-bd_sf"/>
</dbReference>
<dbReference type="Proteomes" id="UP000023464">
    <property type="component" value="Unassembled WGS sequence"/>
</dbReference>
<dbReference type="PATRIC" id="fig|1393736.3.peg.1539"/>
<name>A0A022PMV7_9GAMM</name>
<keyword evidence="2" id="KW-0804">Transcription</keyword>
<accession>A0A022PMV7</accession>
<keyword evidence="1" id="KW-0805">Transcription regulation</keyword>
<dbReference type="GO" id="GO:0006355">
    <property type="term" value="P:regulation of DNA-templated transcription"/>
    <property type="evidence" value="ECO:0007669"/>
    <property type="project" value="InterPro"/>
</dbReference>
<dbReference type="Pfam" id="PF04703">
    <property type="entry name" value="FaeA"/>
    <property type="match status" value="1"/>
</dbReference>
<evidence type="ECO:0000313" key="3">
    <source>
        <dbReference type="EMBL" id="EYU15900.1"/>
    </source>
</evidence>
<comment type="caution">
    <text evidence="3">The sequence shown here is derived from an EMBL/GenBank/DDBJ whole genome shotgun (WGS) entry which is preliminary data.</text>
</comment>
<dbReference type="Gene3D" id="1.10.10.10">
    <property type="entry name" value="Winged helix-like DNA-binding domain superfamily/Winged helix DNA-binding domain"/>
    <property type="match status" value="1"/>
</dbReference>
<keyword evidence="4" id="KW-1185">Reference proteome</keyword>
<dbReference type="InterPro" id="IPR006793">
    <property type="entry name" value="FaeA"/>
</dbReference>